<evidence type="ECO:0008006" key="4">
    <source>
        <dbReference type="Google" id="ProtNLM"/>
    </source>
</evidence>
<evidence type="ECO:0000313" key="3">
    <source>
        <dbReference type="Proteomes" id="UP000298324"/>
    </source>
</evidence>
<feature type="transmembrane region" description="Helical" evidence="1">
    <location>
        <begin position="41"/>
        <end position="63"/>
    </location>
</feature>
<gene>
    <name evidence="2" type="ORF">Psch_02343</name>
</gene>
<protein>
    <recommendedName>
        <fullName evidence="4">YIEGIA protein</fullName>
    </recommendedName>
</protein>
<dbReference type="Pfam" id="PF14045">
    <property type="entry name" value="YIEGIA"/>
    <property type="match status" value="1"/>
</dbReference>
<dbReference type="AlphaFoldDB" id="A0A4Y7R948"/>
<keyword evidence="1" id="KW-0812">Transmembrane</keyword>
<comment type="caution">
    <text evidence="2">The sequence shown here is derived from an EMBL/GenBank/DDBJ whole genome shotgun (WGS) entry which is preliminary data.</text>
</comment>
<proteinExistence type="predicted"/>
<evidence type="ECO:0000256" key="1">
    <source>
        <dbReference type="SAM" id="Phobius"/>
    </source>
</evidence>
<reference evidence="2 3" key="1">
    <citation type="journal article" date="2018" name="Environ. Microbiol.">
        <title>Novel energy conservation strategies and behaviour of Pelotomaculum schinkii driving syntrophic propionate catabolism.</title>
        <authorList>
            <person name="Hidalgo-Ahumada C.A.P."/>
            <person name="Nobu M.K."/>
            <person name="Narihiro T."/>
            <person name="Tamaki H."/>
            <person name="Liu W.T."/>
            <person name="Kamagata Y."/>
            <person name="Stams A.J.M."/>
            <person name="Imachi H."/>
            <person name="Sousa D.Z."/>
        </authorList>
    </citation>
    <scope>NUCLEOTIDE SEQUENCE [LARGE SCALE GENOMIC DNA]</scope>
    <source>
        <strain evidence="2 3">HH</strain>
    </source>
</reference>
<dbReference type="InterPro" id="IPR025918">
    <property type="entry name" value="YIEGIA"/>
</dbReference>
<keyword evidence="3" id="KW-1185">Reference proteome</keyword>
<accession>A0A4Y7R948</accession>
<sequence length="306" mass="33309">MSNLIPEYLLVILAGVVAGTVTRVILLRIDYRQYPGYPHGYLGHLFLGFIASVLGAVAIPAIMKPDFAAATFLALAAQQFREIRNIERRTLESLERSELVRRGLDYIEGIARTFEARNYLVMGTAFVTSLAAQFGGQAMAFVVAILAVLFSRYFMSGQVVGSICEVVPARISFKGAILMVDEIGIMNVGLKSMRDKILKDGLAVKLIPRDGNARSTLHDIGQRNAIAFTASVILGTKKDVDIPEFTPLARKNPDTGEVGLYIMPVERDLEQLIAAVKLTPVLESARSKPLKAGASIKAAKEQVKST</sequence>
<feature type="transmembrane region" description="Helical" evidence="1">
    <location>
        <begin position="130"/>
        <end position="150"/>
    </location>
</feature>
<organism evidence="2 3">
    <name type="scientific">Pelotomaculum schinkii</name>
    <dbReference type="NCBI Taxonomy" id="78350"/>
    <lineage>
        <taxon>Bacteria</taxon>
        <taxon>Bacillati</taxon>
        <taxon>Bacillota</taxon>
        <taxon>Clostridia</taxon>
        <taxon>Eubacteriales</taxon>
        <taxon>Desulfotomaculaceae</taxon>
        <taxon>Pelotomaculum</taxon>
    </lineage>
</organism>
<evidence type="ECO:0000313" key="2">
    <source>
        <dbReference type="EMBL" id="TEB05302.1"/>
    </source>
</evidence>
<name>A0A4Y7R948_9FIRM</name>
<dbReference type="RefSeq" id="WP_190240402.1">
    <property type="nucleotide sequence ID" value="NZ_QFGA01000002.1"/>
</dbReference>
<keyword evidence="1" id="KW-0472">Membrane</keyword>
<feature type="transmembrane region" description="Helical" evidence="1">
    <location>
        <begin position="6"/>
        <end position="29"/>
    </location>
</feature>
<dbReference type="EMBL" id="QFGA01000002">
    <property type="protein sequence ID" value="TEB05302.1"/>
    <property type="molecule type" value="Genomic_DNA"/>
</dbReference>
<keyword evidence="1" id="KW-1133">Transmembrane helix</keyword>
<dbReference type="Proteomes" id="UP000298324">
    <property type="component" value="Unassembled WGS sequence"/>
</dbReference>